<protein>
    <submittedName>
        <fullName evidence="2">Uncharacterized protein</fullName>
    </submittedName>
</protein>
<feature type="region of interest" description="Disordered" evidence="1">
    <location>
        <begin position="25"/>
        <end position="120"/>
    </location>
</feature>
<keyword evidence="3" id="KW-1185">Reference proteome</keyword>
<feature type="compositionally biased region" description="Basic and acidic residues" evidence="1">
    <location>
        <begin position="93"/>
        <end position="111"/>
    </location>
</feature>
<accession>A0A1I5F4A4</accession>
<feature type="non-terminal residue" evidence="2">
    <location>
        <position position="1"/>
    </location>
</feature>
<evidence type="ECO:0000313" key="2">
    <source>
        <dbReference type="EMBL" id="SFO18456.1"/>
    </source>
</evidence>
<feature type="compositionally biased region" description="Pro residues" evidence="1">
    <location>
        <begin position="31"/>
        <end position="43"/>
    </location>
</feature>
<sequence length="120" mass="13123">AGHWHLVQPRPGTFRWTSPLHHRYLTRGEPVCPPLPDPVPPEDSAPTPDTGYGPRSPAQDALDEKPLFPEPEAKPQPEPDATGDGATGDDTVETVRDMTETDDAPDRKPADEPDDDEPPF</sequence>
<feature type="compositionally biased region" description="Basic and acidic residues" evidence="1">
    <location>
        <begin position="62"/>
        <end position="77"/>
    </location>
</feature>
<dbReference type="Proteomes" id="UP000199614">
    <property type="component" value="Unassembled WGS sequence"/>
</dbReference>
<organism evidence="2 3">
    <name type="scientific">Pseudonocardia ammonioxydans</name>
    <dbReference type="NCBI Taxonomy" id="260086"/>
    <lineage>
        <taxon>Bacteria</taxon>
        <taxon>Bacillati</taxon>
        <taxon>Actinomycetota</taxon>
        <taxon>Actinomycetes</taxon>
        <taxon>Pseudonocardiales</taxon>
        <taxon>Pseudonocardiaceae</taxon>
        <taxon>Pseudonocardia</taxon>
    </lineage>
</organism>
<evidence type="ECO:0000256" key="1">
    <source>
        <dbReference type="SAM" id="MobiDB-lite"/>
    </source>
</evidence>
<proteinExistence type="predicted"/>
<name>A0A1I5F4A4_PSUAM</name>
<dbReference type="AlphaFoldDB" id="A0A1I5F4A4"/>
<reference evidence="2 3" key="1">
    <citation type="submission" date="2016-10" db="EMBL/GenBank/DDBJ databases">
        <authorList>
            <person name="de Groot N.N."/>
        </authorList>
    </citation>
    <scope>NUCLEOTIDE SEQUENCE [LARGE SCALE GENOMIC DNA]</scope>
    <source>
        <strain evidence="2 3">CGMCC 4.1877</strain>
    </source>
</reference>
<dbReference type="EMBL" id="FOUY01000035">
    <property type="protein sequence ID" value="SFO18456.1"/>
    <property type="molecule type" value="Genomic_DNA"/>
</dbReference>
<gene>
    <name evidence="2" type="ORF">SAMN05216207_10351</name>
</gene>
<evidence type="ECO:0000313" key="3">
    <source>
        <dbReference type="Proteomes" id="UP000199614"/>
    </source>
</evidence>